<dbReference type="InterPro" id="IPR043128">
    <property type="entry name" value="Rev_trsase/Diguanyl_cyclase"/>
</dbReference>
<dbReference type="Proteomes" id="UP000430222">
    <property type="component" value="Unassembled WGS sequence"/>
</dbReference>
<protein>
    <submittedName>
        <fullName evidence="3">GGDEF domain-containing protein</fullName>
    </submittedName>
</protein>
<dbReference type="PANTHER" id="PTHR44757">
    <property type="entry name" value="DIGUANYLATE CYCLASE DGCP"/>
    <property type="match status" value="1"/>
</dbReference>
<proteinExistence type="predicted"/>
<dbReference type="Gene3D" id="3.30.70.270">
    <property type="match status" value="1"/>
</dbReference>
<accession>A0A6I2UZD4</accession>
<dbReference type="InterPro" id="IPR052155">
    <property type="entry name" value="Biofilm_reg_signaling"/>
</dbReference>
<dbReference type="InterPro" id="IPR029787">
    <property type="entry name" value="Nucleotide_cyclase"/>
</dbReference>
<keyword evidence="1" id="KW-0812">Transmembrane</keyword>
<feature type="domain" description="GGDEF" evidence="2">
    <location>
        <begin position="185"/>
        <end position="316"/>
    </location>
</feature>
<keyword evidence="1" id="KW-1133">Transmembrane helix</keyword>
<dbReference type="SUPFAM" id="SSF55073">
    <property type="entry name" value="Nucleotide cyclase"/>
    <property type="match status" value="1"/>
</dbReference>
<evidence type="ECO:0000256" key="1">
    <source>
        <dbReference type="SAM" id="Phobius"/>
    </source>
</evidence>
<dbReference type="Pfam" id="PF00990">
    <property type="entry name" value="GGDEF"/>
    <property type="match status" value="1"/>
</dbReference>
<keyword evidence="4" id="KW-1185">Reference proteome</keyword>
<evidence type="ECO:0000313" key="3">
    <source>
        <dbReference type="EMBL" id="MSV24592.1"/>
    </source>
</evidence>
<comment type="caution">
    <text evidence="3">The sequence shown here is derived from an EMBL/GenBank/DDBJ whole genome shotgun (WGS) entry which is preliminary data.</text>
</comment>
<name>A0A6I2UZD4_9FIRM</name>
<evidence type="ECO:0000259" key="2">
    <source>
        <dbReference type="PROSITE" id="PS50887"/>
    </source>
</evidence>
<dbReference type="NCBIfam" id="TIGR00254">
    <property type="entry name" value="GGDEF"/>
    <property type="match status" value="1"/>
</dbReference>
<reference evidence="3 4" key="1">
    <citation type="submission" date="2019-08" db="EMBL/GenBank/DDBJ databases">
        <title>In-depth cultivation of the pig gut microbiome towards novel bacterial diversity and tailored functional studies.</title>
        <authorList>
            <person name="Wylensek D."/>
            <person name="Hitch T.C.A."/>
            <person name="Clavel T."/>
        </authorList>
    </citation>
    <scope>NUCLEOTIDE SEQUENCE [LARGE SCALE GENOMIC DNA]</scope>
    <source>
        <strain evidence="4">WCA-380-WT-3B3</strain>
    </source>
</reference>
<feature type="transmembrane region" description="Helical" evidence="1">
    <location>
        <begin position="6"/>
        <end position="26"/>
    </location>
</feature>
<gene>
    <name evidence="3" type="ORF">FYJ78_05190</name>
</gene>
<dbReference type="PROSITE" id="PS50887">
    <property type="entry name" value="GGDEF"/>
    <property type="match status" value="1"/>
</dbReference>
<dbReference type="EMBL" id="VUNL01000004">
    <property type="protein sequence ID" value="MSV24592.1"/>
    <property type="molecule type" value="Genomic_DNA"/>
</dbReference>
<sequence>MMVKVNFLWLLLIAGGLLVLLAVLYYRLTRERERLGFYRRVCEDMNFYFMRYDILRDMVSLSAPAAAMLGLESPVRNFSQRVKEEGSRPGLPLYPLDQCLRSYEKDRFIKVSRDGQPAHRLQLHAYIFRDSRNRARHVVGMMMDVTHQFHKEAKLTVKAEMDGLTRLHNSGTCRQFLERTIGTSGRALFILMDVDNFKSVNDTLGHQAGDLVLTVVANAMRKVMKGRGFLGRLGGDEFCCYIHLLEAEDDVDRLCDDLNRKVTEMCEEEKIAMRITLSIGAAILQGSMTYKDAYAKADKALYQSKERGRNTYTILS</sequence>
<dbReference type="AlphaFoldDB" id="A0A6I2UZD4"/>
<keyword evidence="1" id="KW-0472">Membrane</keyword>
<dbReference type="CDD" id="cd01949">
    <property type="entry name" value="GGDEF"/>
    <property type="match status" value="1"/>
</dbReference>
<organism evidence="3 4">
    <name type="scientific">Selenomonas montiformis</name>
    <dbReference type="NCBI Taxonomy" id="2652285"/>
    <lineage>
        <taxon>Bacteria</taxon>
        <taxon>Bacillati</taxon>
        <taxon>Bacillota</taxon>
        <taxon>Negativicutes</taxon>
        <taxon>Selenomonadales</taxon>
        <taxon>Selenomonadaceae</taxon>
        <taxon>Selenomonas</taxon>
    </lineage>
</organism>
<evidence type="ECO:0000313" key="4">
    <source>
        <dbReference type="Proteomes" id="UP000430222"/>
    </source>
</evidence>
<dbReference type="PANTHER" id="PTHR44757:SF2">
    <property type="entry name" value="BIOFILM ARCHITECTURE MAINTENANCE PROTEIN MBAA"/>
    <property type="match status" value="1"/>
</dbReference>
<dbReference type="RefSeq" id="WP_154620344.1">
    <property type="nucleotide sequence ID" value="NZ_CBCTNG010000003.1"/>
</dbReference>
<dbReference type="SMART" id="SM00267">
    <property type="entry name" value="GGDEF"/>
    <property type="match status" value="1"/>
</dbReference>
<dbReference type="InterPro" id="IPR000160">
    <property type="entry name" value="GGDEF_dom"/>
</dbReference>